<keyword evidence="2" id="KW-1185">Reference proteome</keyword>
<accession>A0ACB8SJD8</accession>
<comment type="caution">
    <text evidence="1">The sequence shown here is derived from an EMBL/GenBank/DDBJ whole genome shotgun (WGS) entry which is preliminary data.</text>
</comment>
<organism evidence="1 2">
    <name type="scientific">Artomyces pyxidatus</name>
    <dbReference type="NCBI Taxonomy" id="48021"/>
    <lineage>
        <taxon>Eukaryota</taxon>
        <taxon>Fungi</taxon>
        <taxon>Dikarya</taxon>
        <taxon>Basidiomycota</taxon>
        <taxon>Agaricomycotina</taxon>
        <taxon>Agaricomycetes</taxon>
        <taxon>Russulales</taxon>
        <taxon>Auriscalpiaceae</taxon>
        <taxon>Artomyces</taxon>
    </lineage>
</organism>
<evidence type="ECO:0000313" key="2">
    <source>
        <dbReference type="Proteomes" id="UP000814140"/>
    </source>
</evidence>
<protein>
    <submittedName>
        <fullName evidence="1">Uncharacterized protein</fullName>
    </submittedName>
</protein>
<name>A0ACB8SJD8_9AGAM</name>
<gene>
    <name evidence="1" type="ORF">BV25DRAFT_1762086</name>
</gene>
<reference evidence="1" key="1">
    <citation type="submission" date="2021-03" db="EMBL/GenBank/DDBJ databases">
        <authorList>
            <consortium name="DOE Joint Genome Institute"/>
            <person name="Ahrendt S."/>
            <person name="Looney B.P."/>
            <person name="Miyauchi S."/>
            <person name="Morin E."/>
            <person name="Drula E."/>
            <person name="Courty P.E."/>
            <person name="Chicoki N."/>
            <person name="Fauchery L."/>
            <person name="Kohler A."/>
            <person name="Kuo A."/>
            <person name="Labutti K."/>
            <person name="Pangilinan J."/>
            <person name="Lipzen A."/>
            <person name="Riley R."/>
            <person name="Andreopoulos W."/>
            <person name="He G."/>
            <person name="Johnson J."/>
            <person name="Barry K.W."/>
            <person name="Grigoriev I.V."/>
            <person name="Nagy L."/>
            <person name="Hibbett D."/>
            <person name="Henrissat B."/>
            <person name="Matheny P.B."/>
            <person name="Labbe J."/>
            <person name="Martin F."/>
        </authorList>
    </citation>
    <scope>NUCLEOTIDE SEQUENCE</scope>
    <source>
        <strain evidence="1">HHB10654</strain>
    </source>
</reference>
<evidence type="ECO:0000313" key="1">
    <source>
        <dbReference type="EMBL" id="KAI0056200.1"/>
    </source>
</evidence>
<sequence length="172" mass="18921">KRGYSLMIDGIAICQRARWWKRSNEIVGLCREHAVRADLGMADLPSVLKVVETVHGKNPTCHYGREATVAAVAPFGADNYHPTPILLSVTCKSETAPEFAVIVRLLIDGWATHGAHTLGELWFVSTDGDSTFRGALYSVLMDRELDNSLYLALTQLEGLNLRCGPRNIVMAP</sequence>
<dbReference type="EMBL" id="MU277269">
    <property type="protein sequence ID" value="KAI0056200.1"/>
    <property type="molecule type" value="Genomic_DNA"/>
</dbReference>
<dbReference type="Proteomes" id="UP000814140">
    <property type="component" value="Unassembled WGS sequence"/>
</dbReference>
<proteinExistence type="predicted"/>
<feature type="non-terminal residue" evidence="1">
    <location>
        <position position="1"/>
    </location>
</feature>
<feature type="non-terminal residue" evidence="1">
    <location>
        <position position="172"/>
    </location>
</feature>
<reference evidence="1" key="2">
    <citation type="journal article" date="2022" name="New Phytol.">
        <title>Evolutionary transition to the ectomycorrhizal habit in the genomes of a hyperdiverse lineage of mushroom-forming fungi.</title>
        <authorList>
            <person name="Looney B."/>
            <person name="Miyauchi S."/>
            <person name="Morin E."/>
            <person name="Drula E."/>
            <person name="Courty P.E."/>
            <person name="Kohler A."/>
            <person name="Kuo A."/>
            <person name="LaButti K."/>
            <person name="Pangilinan J."/>
            <person name="Lipzen A."/>
            <person name="Riley R."/>
            <person name="Andreopoulos W."/>
            <person name="He G."/>
            <person name="Johnson J."/>
            <person name="Nolan M."/>
            <person name="Tritt A."/>
            <person name="Barry K.W."/>
            <person name="Grigoriev I.V."/>
            <person name="Nagy L.G."/>
            <person name="Hibbett D."/>
            <person name="Henrissat B."/>
            <person name="Matheny P.B."/>
            <person name="Labbe J."/>
            <person name="Martin F.M."/>
        </authorList>
    </citation>
    <scope>NUCLEOTIDE SEQUENCE</scope>
    <source>
        <strain evidence="1">HHB10654</strain>
    </source>
</reference>